<proteinExistence type="predicted"/>
<dbReference type="SUPFAM" id="SSF56935">
    <property type="entry name" value="Porins"/>
    <property type="match status" value="1"/>
</dbReference>
<dbReference type="InterPro" id="IPR016896">
    <property type="entry name" value="DUF2860"/>
</dbReference>
<evidence type="ECO:0000313" key="2">
    <source>
        <dbReference type="EMBL" id="KJY83105.1"/>
    </source>
</evidence>
<evidence type="ECO:0008006" key="4">
    <source>
        <dbReference type="Google" id="ProtNLM"/>
    </source>
</evidence>
<keyword evidence="1" id="KW-0732">Signal</keyword>
<dbReference type="PIRSF" id="PIRSF028696">
    <property type="entry name" value="UCP028696"/>
    <property type="match status" value="1"/>
</dbReference>
<comment type="caution">
    <text evidence="2">The sequence shown here is derived from an EMBL/GenBank/DDBJ whole genome shotgun (WGS) entry which is preliminary data.</text>
</comment>
<organism evidence="2 3">
    <name type="scientific">Vibrio galatheae</name>
    <dbReference type="NCBI Taxonomy" id="579748"/>
    <lineage>
        <taxon>Bacteria</taxon>
        <taxon>Pseudomonadati</taxon>
        <taxon>Pseudomonadota</taxon>
        <taxon>Gammaproteobacteria</taxon>
        <taxon>Vibrionales</taxon>
        <taxon>Vibrionaceae</taxon>
        <taxon>Vibrio</taxon>
    </lineage>
</organism>
<dbReference type="STRING" id="579748.TW81_08820"/>
<gene>
    <name evidence="2" type="ORF">TW81_08820</name>
</gene>
<evidence type="ECO:0000313" key="3">
    <source>
        <dbReference type="Proteomes" id="UP000033673"/>
    </source>
</evidence>
<sequence length="333" mass="36659">MHVSSSFTALVGASVISVSSFNALAQRDPFTPGFSGAISLNAGYSQTQSQHNTHDDNAITHDLNNKGQQVSQVSPILLGRLQYSLGNTVIFLGNSEDQITEANFQAELGVTQKLTRNSALTGALFGSVPGQDEVWRDPYLTGTARTVTDQTVSGVRFSWDLLSPVSVSLKYAYAQSEVDQDDIGRSVLLSAAEQAQLARDSDYHRFGTEIAFPIGKALTIAPSMYYTRRDAKGHSHSFDEISGQVAVVINLPRHTFTTTFRNSIAEFAQDNPQFNRKQDYQSFGLFSVYSYHNLLNLPNTDLNLMGGYQITESDIEFYSSENLFLSTGVSYHF</sequence>
<dbReference type="RefSeq" id="WP_045955345.1">
    <property type="nucleotide sequence ID" value="NZ_JXXV01000016.1"/>
</dbReference>
<dbReference type="EMBL" id="JXXV01000016">
    <property type="protein sequence ID" value="KJY83105.1"/>
    <property type="molecule type" value="Genomic_DNA"/>
</dbReference>
<dbReference type="Proteomes" id="UP000033673">
    <property type="component" value="Unassembled WGS sequence"/>
</dbReference>
<feature type="chain" id="PRO_5002473223" description="DUF2860 domain-containing protein" evidence="1">
    <location>
        <begin position="26"/>
        <end position="333"/>
    </location>
</feature>
<dbReference type="AlphaFoldDB" id="A0A0F4NIZ4"/>
<dbReference type="OrthoDB" id="6199337at2"/>
<evidence type="ECO:0000256" key="1">
    <source>
        <dbReference type="SAM" id="SignalP"/>
    </source>
</evidence>
<accession>A0A0F4NIZ4</accession>
<dbReference type="Pfam" id="PF11059">
    <property type="entry name" value="DUF2860"/>
    <property type="match status" value="1"/>
</dbReference>
<reference evidence="2 3" key="1">
    <citation type="journal article" date="2015" name="BMC Genomics">
        <title>Genome mining reveals unlocked bioactive potential of marine Gram-negative bacteria.</title>
        <authorList>
            <person name="Machado H."/>
            <person name="Sonnenschein E.C."/>
            <person name="Melchiorsen J."/>
            <person name="Gram L."/>
        </authorList>
    </citation>
    <scope>NUCLEOTIDE SEQUENCE [LARGE SCALE GENOMIC DNA]</scope>
    <source>
        <strain evidence="2 3">S2757</strain>
    </source>
</reference>
<feature type="signal peptide" evidence="1">
    <location>
        <begin position="1"/>
        <end position="25"/>
    </location>
</feature>
<protein>
    <recommendedName>
        <fullName evidence="4">DUF2860 domain-containing protein</fullName>
    </recommendedName>
</protein>
<dbReference type="PATRIC" id="fig|579748.3.peg.1816"/>
<keyword evidence="3" id="KW-1185">Reference proteome</keyword>
<name>A0A0F4NIZ4_9VIBR</name>